<dbReference type="Gene3D" id="3.90.1200.10">
    <property type="match status" value="1"/>
</dbReference>
<reference evidence="2 3" key="1">
    <citation type="journal article" date="2016" name="Front. Microbiol.">
        <title>Genomic Resource of Rice Seed Associated Bacteria.</title>
        <authorList>
            <person name="Midha S."/>
            <person name="Bansal K."/>
            <person name="Sharma S."/>
            <person name="Kumar N."/>
            <person name="Patil P.P."/>
            <person name="Chaudhry V."/>
            <person name="Patil P.B."/>
        </authorList>
    </citation>
    <scope>NUCLEOTIDE SEQUENCE [LARGE SCALE GENOMIC DNA]</scope>
    <source>
        <strain evidence="2 3">NS331</strain>
    </source>
</reference>
<organism evidence="2 3">
    <name type="scientific">Pseudacidovorax intermedius</name>
    <dbReference type="NCBI Taxonomy" id="433924"/>
    <lineage>
        <taxon>Bacteria</taxon>
        <taxon>Pseudomonadati</taxon>
        <taxon>Pseudomonadota</taxon>
        <taxon>Betaproteobacteria</taxon>
        <taxon>Burkholderiales</taxon>
        <taxon>Comamonadaceae</taxon>
        <taxon>Pseudacidovorax</taxon>
    </lineage>
</organism>
<name>A0A147H4G6_9BURK</name>
<dbReference type="AlphaFoldDB" id="A0A147H4G6"/>
<dbReference type="SUPFAM" id="SSF56112">
    <property type="entry name" value="Protein kinase-like (PK-like)"/>
    <property type="match status" value="1"/>
</dbReference>
<dbReference type="Gene3D" id="3.30.200.20">
    <property type="entry name" value="Phosphorylase Kinase, domain 1"/>
    <property type="match status" value="1"/>
</dbReference>
<feature type="domain" description="Aminoglycoside phosphotransferase" evidence="1">
    <location>
        <begin position="20"/>
        <end position="256"/>
    </location>
</feature>
<dbReference type="InterPro" id="IPR041726">
    <property type="entry name" value="ACAD10_11_N"/>
</dbReference>
<dbReference type="Proteomes" id="UP000072741">
    <property type="component" value="Unassembled WGS sequence"/>
</dbReference>
<dbReference type="EMBL" id="LDSL01000038">
    <property type="protein sequence ID" value="KTT24849.1"/>
    <property type="molecule type" value="Genomic_DNA"/>
</dbReference>
<dbReference type="InterPro" id="IPR051678">
    <property type="entry name" value="AGP_Transferase"/>
</dbReference>
<evidence type="ECO:0000313" key="3">
    <source>
        <dbReference type="Proteomes" id="UP000072741"/>
    </source>
</evidence>
<dbReference type="CDD" id="cd05154">
    <property type="entry name" value="ACAD10_11_N-like"/>
    <property type="match status" value="1"/>
</dbReference>
<proteinExistence type="predicted"/>
<keyword evidence="3" id="KW-1185">Reference proteome</keyword>
<comment type="caution">
    <text evidence="2">The sequence shown here is derived from an EMBL/GenBank/DDBJ whole genome shotgun (WGS) entry which is preliminary data.</text>
</comment>
<evidence type="ECO:0000259" key="1">
    <source>
        <dbReference type="Pfam" id="PF01636"/>
    </source>
</evidence>
<dbReference type="PANTHER" id="PTHR21310:SF57">
    <property type="entry name" value="BLR2944 PROTEIN"/>
    <property type="match status" value="1"/>
</dbReference>
<dbReference type="PATRIC" id="fig|433924.3.peg.3008"/>
<gene>
    <name evidence="2" type="ORF">NS331_05700</name>
</gene>
<dbReference type="InterPro" id="IPR011009">
    <property type="entry name" value="Kinase-like_dom_sf"/>
</dbReference>
<accession>A0A147H4G6</accession>
<evidence type="ECO:0000313" key="2">
    <source>
        <dbReference type="EMBL" id="KTT24849.1"/>
    </source>
</evidence>
<sequence length="326" mass="35184">MLRHLRAHDPAIDAVEALRPVTTGASQEIWTFEACRAGTREPRVLRRARLWSCESQAMSAGMPAEAALLRLAGRHGVPVPEVFSELADDEGLGSGYVMAHVAGETAGPRVVREPALVAAHGQLLRDCAAALARLHAIPANALPPLREGQAADELRHWAQAHAANGTARPVFSLALRWLEAHRPPAVAPVLVHGDLRNGNLVVGPEGLRAVLDWELAHRGDPMEDLGWFCVNAWRFGGTGRPAGGFGTREQLFAAYEAAGGARVDPQRVRFWEVLGNLKWGVTCDAMGLAWRSGQDRRIERLAIGRRATEVEADLLQLIAPRGAASS</sequence>
<dbReference type="PANTHER" id="PTHR21310">
    <property type="entry name" value="AMINOGLYCOSIDE PHOSPHOTRANSFERASE-RELATED-RELATED"/>
    <property type="match status" value="1"/>
</dbReference>
<dbReference type="InterPro" id="IPR002575">
    <property type="entry name" value="Aminoglycoside_PTrfase"/>
</dbReference>
<protein>
    <recommendedName>
        <fullName evidence="1">Aminoglycoside phosphotransferase domain-containing protein</fullName>
    </recommendedName>
</protein>
<dbReference type="Pfam" id="PF01636">
    <property type="entry name" value="APH"/>
    <property type="match status" value="1"/>
</dbReference>